<dbReference type="GO" id="GO:0004650">
    <property type="term" value="F:polygalacturonase activity"/>
    <property type="evidence" value="ECO:0007669"/>
    <property type="project" value="InterPro"/>
</dbReference>
<dbReference type="EMBL" id="QGKX02000004">
    <property type="protein sequence ID" value="KAF3599867.1"/>
    <property type="molecule type" value="Genomic_DNA"/>
</dbReference>
<gene>
    <name evidence="1" type="ORF">F2Q69_00033571</name>
</gene>
<evidence type="ECO:0008006" key="3">
    <source>
        <dbReference type="Google" id="ProtNLM"/>
    </source>
</evidence>
<protein>
    <recommendedName>
        <fullName evidence="3">Pectate lyase superfamily protein domain-containing protein</fullName>
    </recommendedName>
</protein>
<proteinExistence type="predicted"/>
<dbReference type="Proteomes" id="UP000712600">
    <property type="component" value="Unassembled WGS sequence"/>
</dbReference>
<dbReference type="SUPFAM" id="SSF51126">
    <property type="entry name" value="Pectin lyase-like"/>
    <property type="match status" value="1"/>
</dbReference>
<organism evidence="1 2">
    <name type="scientific">Brassica cretica</name>
    <name type="common">Mustard</name>
    <dbReference type="NCBI Taxonomy" id="69181"/>
    <lineage>
        <taxon>Eukaryota</taxon>
        <taxon>Viridiplantae</taxon>
        <taxon>Streptophyta</taxon>
        <taxon>Embryophyta</taxon>
        <taxon>Tracheophyta</taxon>
        <taxon>Spermatophyta</taxon>
        <taxon>Magnoliopsida</taxon>
        <taxon>eudicotyledons</taxon>
        <taxon>Gunneridae</taxon>
        <taxon>Pentapetalae</taxon>
        <taxon>rosids</taxon>
        <taxon>malvids</taxon>
        <taxon>Brassicales</taxon>
        <taxon>Brassicaceae</taxon>
        <taxon>Brassiceae</taxon>
        <taxon>Brassica</taxon>
    </lineage>
</organism>
<sequence>METRKTQVAVPVLLAIMTLMVSKVVFAGKDSLHERHMAELQAVKASLVRRNLPGFVSPPPTPPQAVPGPRVYQVISYGADPTGKADSTNAILKAMEDAFDGPNHGVLMEGINDLGGARIDLQGGSYLISKPLRFPSAGAGNLLVSISY</sequence>
<dbReference type="PANTHER" id="PTHR33928:SF7">
    <property type="entry name" value="POLYGALACTURONASE QRT3"/>
    <property type="match status" value="1"/>
</dbReference>
<reference evidence="1" key="1">
    <citation type="submission" date="2019-12" db="EMBL/GenBank/DDBJ databases">
        <title>Genome sequencing and annotation of Brassica cretica.</title>
        <authorList>
            <person name="Studholme D.J."/>
            <person name="Sarris P."/>
        </authorList>
    </citation>
    <scope>NUCLEOTIDE SEQUENCE</scope>
    <source>
        <strain evidence="1">PFS-109/04</strain>
        <tissue evidence="1">Leaf</tissue>
    </source>
</reference>
<dbReference type="InterPro" id="IPR012334">
    <property type="entry name" value="Pectin_lyas_fold"/>
</dbReference>
<dbReference type="PANTHER" id="PTHR33928">
    <property type="entry name" value="POLYGALACTURONASE QRT3"/>
    <property type="match status" value="1"/>
</dbReference>
<evidence type="ECO:0000313" key="1">
    <source>
        <dbReference type="EMBL" id="KAF3599867.1"/>
    </source>
</evidence>
<comment type="caution">
    <text evidence="1">The sequence shown here is derived from an EMBL/GenBank/DDBJ whole genome shotgun (WGS) entry which is preliminary data.</text>
</comment>
<dbReference type="InterPro" id="IPR011050">
    <property type="entry name" value="Pectin_lyase_fold/virulence"/>
</dbReference>
<dbReference type="AlphaFoldDB" id="A0A8S9SGT2"/>
<accession>A0A8S9SGT2</accession>
<name>A0A8S9SGT2_BRACR</name>
<evidence type="ECO:0000313" key="2">
    <source>
        <dbReference type="Proteomes" id="UP000712600"/>
    </source>
</evidence>
<dbReference type="Gene3D" id="2.160.20.10">
    <property type="entry name" value="Single-stranded right-handed beta-helix, Pectin lyase-like"/>
    <property type="match status" value="1"/>
</dbReference>
<dbReference type="InterPro" id="IPR039279">
    <property type="entry name" value="QRT3-like"/>
</dbReference>